<accession>A0AA39GKG9</accession>
<reference evidence="9" key="1">
    <citation type="submission" date="2022-10" db="EMBL/GenBank/DDBJ databases">
        <title>Determination and structural analysis of whole genome sequence of Sarocladium strictum F4-1.</title>
        <authorList>
            <person name="Hu L."/>
            <person name="Jiang Y."/>
        </authorList>
    </citation>
    <scope>NUCLEOTIDE SEQUENCE</scope>
    <source>
        <strain evidence="9">F4-1</strain>
    </source>
</reference>
<dbReference type="GO" id="GO:0008270">
    <property type="term" value="F:zinc ion binding"/>
    <property type="evidence" value="ECO:0007669"/>
    <property type="project" value="InterPro"/>
</dbReference>
<dbReference type="PANTHER" id="PTHR47782:SF1">
    <property type="entry name" value="PYRIMIDINE PATHWAY REGULATORY PROTEIN 1"/>
    <property type="match status" value="1"/>
</dbReference>
<evidence type="ECO:0000256" key="6">
    <source>
        <dbReference type="ARBA" id="ARBA00023163"/>
    </source>
</evidence>
<dbReference type="GO" id="GO:0043565">
    <property type="term" value="F:sequence-specific DNA binding"/>
    <property type="evidence" value="ECO:0007669"/>
    <property type="project" value="TreeGrafter"/>
</dbReference>
<dbReference type="AlphaFoldDB" id="A0AA39GKG9"/>
<evidence type="ECO:0000313" key="10">
    <source>
        <dbReference type="Proteomes" id="UP001175261"/>
    </source>
</evidence>
<keyword evidence="2" id="KW-0479">Metal-binding</keyword>
<dbReference type="InterPro" id="IPR007219">
    <property type="entry name" value="XnlR_reg_dom"/>
</dbReference>
<dbReference type="PROSITE" id="PS00463">
    <property type="entry name" value="ZN2_CY6_FUNGAL_1"/>
    <property type="match status" value="1"/>
</dbReference>
<evidence type="ECO:0000256" key="5">
    <source>
        <dbReference type="ARBA" id="ARBA00023125"/>
    </source>
</evidence>
<keyword evidence="4" id="KW-0805">Transcription regulation</keyword>
<keyword evidence="5" id="KW-0238">DNA-binding</keyword>
<evidence type="ECO:0000256" key="2">
    <source>
        <dbReference type="ARBA" id="ARBA00022723"/>
    </source>
</evidence>
<protein>
    <recommendedName>
        <fullName evidence="8">Zn(2)-C6 fungal-type domain-containing protein</fullName>
    </recommendedName>
</protein>
<evidence type="ECO:0000256" key="4">
    <source>
        <dbReference type="ARBA" id="ARBA00023015"/>
    </source>
</evidence>
<dbReference type="Gene3D" id="4.10.240.10">
    <property type="entry name" value="Zn(2)-C6 fungal-type DNA-binding domain"/>
    <property type="match status" value="1"/>
</dbReference>
<dbReference type="InterPro" id="IPR001138">
    <property type="entry name" value="Zn2Cys6_DnaBD"/>
</dbReference>
<dbReference type="PROSITE" id="PS50048">
    <property type="entry name" value="ZN2_CY6_FUNGAL_2"/>
    <property type="match status" value="1"/>
</dbReference>
<dbReference type="Pfam" id="PF00172">
    <property type="entry name" value="Zn_clus"/>
    <property type="match status" value="1"/>
</dbReference>
<evidence type="ECO:0000313" key="9">
    <source>
        <dbReference type="EMBL" id="KAK0388619.1"/>
    </source>
</evidence>
<evidence type="ECO:0000256" key="3">
    <source>
        <dbReference type="ARBA" id="ARBA00022833"/>
    </source>
</evidence>
<dbReference type="InterPro" id="IPR052202">
    <property type="entry name" value="Yeast_MetPath_Reg"/>
</dbReference>
<evidence type="ECO:0000256" key="1">
    <source>
        <dbReference type="ARBA" id="ARBA00004123"/>
    </source>
</evidence>
<feature type="domain" description="Zn(2)-C6 fungal-type" evidence="8">
    <location>
        <begin position="13"/>
        <end position="43"/>
    </location>
</feature>
<keyword evidence="10" id="KW-1185">Reference proteome</keyword>
<comment type="caution">
    <text evidence="9">The sequence shown here is derived from an EMBL/GenBank/DDBJ whole genome shotgun (WGS) entry which is preliminary data.</text>
</comment>
<keyword evidence="3" id="KW-0862">Zinc</keyword>
<dbReference type="PANTHER" id="PTHR47782">
    <property type="entry name" value="ZN(II)2CYS6 TRANSCRIPTION FACTOR (EUROFUNG)-RELATED"/>
    <property type="match status" value="1"/>
</dbReference>
<keyword evidence="7" id="KW-0539">Nucleus</keyword>
<dbReference type="SUPFAM" id="SSF57701">
    <property type="entry name" value="Zn2/Cys6 DNA-binding domain"/>
    <property type="match status" value="1"/>
</dbReference>
<dbReference type="GO" id="GO:0000981">
    <property type="term" value="F:DNA-binding transcription factor activity, RNA polymerase II-specific"/>
    <property type="evidence" value="ECO:0007669"/>
    <property type="project" value="InterPro"/>
</dbReference>
<proteinExistence type="predicted"/>
<dbReference type="CDD" id="cd12148">
    <property type="entry name" value="fungal_TF_MHR"/>
    <property type="match status" value="1"/>
</dbReference>
<keyword evidence="6" id="KW-0804">Transcription</keyword>
<name>A0AA39GKG9_SARSR</name>
<dbReference type="SMART" id="SM00066">
    <property type="entry name" value="GAL4"/>
    <property type="match status" value="1"/>
</dbReference>
<comment type="subcellular location">
    <subcellularLocation>
        <location evidence="1">Nucleus</location>
    </subcellularLocation>
</comment>
<dbReference type="Pfam" id="PF04082">
    <property type="entry name" value="Fungal_trans"/>
    <property type="match status" value="1"/>
</dbReference>
<dbReference type="Proteomes" id="UP001175261">
    <property type="component" value="Unassembled WGS sequence"/>
</dbReference>
<evidence type="ECO:0000256" key="7">
    <source>
        <dbReference type="ARBA" id="ARBA00023242"/>
    </source>
</evidence>
<sequence>MVLQSRVRRRARACARCRRLKVHCDALPSGCSACIKSQEPCVAVNSETQQAVPRSIAQFLETKVAERELAVKQQATSRSSGDKVFAGHVVNDLLDTITAPSLGLSSTVPFSRCVVAGTRLPSTNKASGMTRSDIHQHHPKSIINTHPVTTPLSRFPVSVADFLFDNYITRVSPQYPIHYTPDLTAMHKTAFHETDAYGCPRGPATRYDEFTLNLIMAISLSTAARSKQARANSIASGLFEKAMECIPEVLTNDLRGLQALVLLTQYTFLNPGVANFWLLTGFISQACIDLGLHQELPADAPITVLERDMRRRVFWCAWEMEMAVCGALLRPITLLRRIITTKFSSKLEDSAITDAGIDGSGRATKFTACFIWRYREIECDIISTLFHDEPLPASFPSLEQWMDHQEQAITNWNKEIHSSCSLNTDARAQSQWDEMQLYSDIATAYILVTLFRPCPRIKQPSADNLIKAFSAAVEVADGSWRQANLEFGSSKYVFHACYHSFSAAITFLQALQRVKASILAVRTWDQIESDMDTFSRFFATVAERWPAASRCLEEYERLLAPIKKEVEDFLTASKQQQESEMLTEEDAEADSYLAVKGVTVASLVGDCAAAPYWNDLDETIEALDYANFFNVMPPGLDDSIGIYPCVPSDWDEEFNFDALR</sequence>
<gene>
    <name evidence="9" type="ORF">NLU13_4862</name>
</gene>
<dbReference type="GO" id="GO:0006351">
    <property type="term" value="P:DNA-templated transcription"/>
    <property type="evidence" value="ECO:0007669"/>
    <property type="project" value="InterPro"/>
</dbReference>
<organism evidence="9 10">
    <name type="scientific">Sarocladium strictum</name>
    <name type="common">Black bundle disease fungus</name>
    <name type="synonym">Acremonium strictum</name>
    <dbReference type="NCBI Taxonomy" id="5046"/>
    <lineage>
        <taxon>Eukaryota</taxon>
        <taxon>Fungi</taxon>
        <taxon>Dikarya</taxon>
        <taxon>Ascomycota</taxon>
        <taxon>Pezizomycotina</taxon>
        <taxon>Sordariomycetes</taxon>
        <taxon>Hypocreomycetidae</taxon>
        <taxon>Hypocreales</taxon>
        <taxon>Sarocladiaceae</taxon>
        <taxon>Sarocladium</taxon>
    </lineage>
</organism>
<dbReference type="InterPro" id="IPR036864">
    <property type="entry name" value="Zn2-C6_fun-type_DNA-bd_sf"/>
</dbReference>
<dbReference type="GO" id="GO:0045944">
    <property type="term" value="P:positive regulation of transcription by RNA polymerase II"/>
    <property type="evidence" value="ECO:0007669"/>
    <property type="project" value="TreeGrafter"/>
</dbReference>
<dbReference type="EMBL" id="JAPDFR010000003">
    <property type="protein sequence ID" value="KAK0388619.1"/>
    <property type="molecule type" value="Genomic_DNA"/>
</dbReference>
<dbReference type="GO" id="GO:0005634">
    <property type="term" value="C:nucleus"/>
    <property type="evidence" value="ECO:0007669"/>
    <property type="project" value="UniProtKB-SubCell"/>
</dbReference>
<evidence type="ECO:0000259" key="8">
    <source>
        <dbReference type="PROSITE" id="PS50048"/>
    </source>
</evidence>